<reference evidence="7" key="1">
    <citation type="submission" date="2019-05" db="EMBL/GenBank/DDBJ databases">
        <title>Whole genome sequencing of Pseudanabaena catenata USMAC16.</title>
        <authorList>
            <person name="Khan Z."/>
            <person name="Omar W.M."/>
            <person name="Convey P."/>
            <person name="Merican F."/>
            <person name="Najimudin N."/>
        </authorList>
    </citation>
    <scope>NUCLEOTIDE SEQUENCE</scope>
    <source>
        <strain evidence="7">USMAC16</strain>
    </source>
</reference>
<sequence>MTVADTFFKQFEILADAPNAVPRLRELILQLAVRGKLVSQDPNDEPASVLLEKIRKEKGDLVKSKVVSKAKEVLNIDESELFYDIPYNWEWVRLAEVGHDWGQKKPDREFTYIDVSGINKEQGIVSDEVNVLEASQAPSRARKLVKLGTVIYATVRPYLLNIAIISKEFSPEPIVSTAFAVIHPFSGVYNKYLYYYLRSQPFIDFVASQMKGMAYPAINDGQLYQGLVPLPPLNEQKRIVEKVDKLMEWCDRLEKQQQQRRETCINLNRIALTQLTTAKTTDEFSDRWQKVHDNFDLLYSLPENVSQLRQTILQLAVMGKLVKQDPNDETASILLARTREYLAKLKDGKIKRNQDLPTISQDDAFFDLPKGWQWARFPELGEFGRGKSKHRPRNDPKLYEGGCYPLVQTGDVARANRIIETYSSLYNEVGLAQSRIWKKGTLLITIAANIADTAVLGFDACIPDSVVGFVPAPDIRIEIFAYFMKIAKEYLEKLAPSTAQKNINLAILEKLLIPIPPFNEQKRIVAKVEEMMRLCDGLEAKLKDAETNRQKLLESGIRQVLSQI</sequence>
<dbReference type="Gene3D" id="3.90.220.20">
    <property type="entry name" value="DNA methylase specificity domains"/>
    <property type="match status" value="2"/>
</dbReference>
<dbReference type="GO" id="GO:0009307">
    <property type="term" value="P:DNA restriction-modification system"/>
    <property type="evidence" value="ECO:0007669"/>
    <property type="project" value="UniProtKB-KW"/>
</dbReference>
<gene>
    <name evidence="7" type="ORF">FEV09_21790</name>
</gene>
<keyword evidence="7" id="KW-0255">Endonuclease</keyword>
<dbReference type="PANTHER" id="PTHR43140:SF1">
    <property type="entry name" value="TYPE I RESTRICTION ENZYME ECOKI SPECIFICITY SUBUNIT"/>
    <property type="match status" value="1"/>
</dbReference>
<dbReference type="EMBL" id="VBTY01000293">
    <property type="protein sequence ID" value="MDG3497176.1"/>
    <property type="molecule type" value="Genomic_DNA"/>
</dbReference>
<dbReference type="InterPro" id="IPR044946">
    <property type="entry name" value="Restrct_endonuc_typeI_TRD_sf"/>
</dbReference>
<dbReference type="CDD" id="cd17282">
    <property type="entry name" value="RMtype1_S_Eco16444ORF1681_TRD1-CR1_like"/>
    <property type="match status" value="1"/>
</dbReference>
<evidence type="ECO:0000313" key="7">
    <source>
        <dbReference type="EMBL" id="MDG3497176.1"/>
    </source>
</evidence>
<dbReference type="SUPFAM" id="SSF116734">
    <property type="entry name" value="DNA methylase specificity domain"/>
    <property type="match status" value="2"/>
</dbReference>
<dbReference type="AlphaFoldDB" id="A0A9X4RJZ6"/>
<comment type="subunit">
    <text evidence="4">The methyltransferase is composed of M and S polypeptides.</text>
</comment>
<name>A0A9X4RJZ6_9CYAN</name>
<accession>A0A9X4RJZ6</accession>
<feature type="domain" description="Type I restriction modification DNA specificity" evidence="6">
    <location>
        <begin position="150"/>
        <end position="259"/>
    </location>
</feature>
<comment type="similarity">
    <text evidence="1">Belongs to the type-I restriction system S methylase family.</text>
</comment>
<protein>
    <submittedName>
        <fullName evidence="7">Restriction endonuclease subunit S</fullName>
        <ecNumber evidence="7">3.1.21.-</ecNumber>
    </submittedName>
</protein>
<keyword evidence="5" id="KW-0175">Coiled coil</keyword>
<dbReference type="InterPro" id="IPR051212">
    <property type="entry name" value="Type-I_RE_S_subunit"/>
</dbReference>
<evidence type="ECO:0000256" key="4">
    <source>
        <dbReference type="ARBA" id="ARBA00038652"/>
    </source>
</evidence>
<dbReference type="Proteomes" id="UP001152872">
    <property type="component" value="Unassembled WGS sequence"/>
</dbReference>
<keyword evidence="7" id="KW-0378">Hydrolase</keyword>
<dbReference type="GO" id="GO:0004519">
    <property type="term" value="F:endonuclease activity"/>
    <property type="evidence" value="ECO:0007669"/>
    <property type="project" value="UniProtKB-KW"/>
</dbReference>
<organism evidence="7 8">
    <name type="scientific">Pseudanabaena catenata USMAC16</name>
    <dbReference type="NCBI Taxonomy" id="1855837"/>
    <lineage>
        <taxon>Bacteria</taxon>
        <taxon>Bacillati</taxon>
        <taxon>Cyanobacteriota</taxon>
        <taxon>Cyanophyceae</taxon>
        <taxon>Pseudanabaenales</taxon>
        <taxon>Pseudanabaenaceae</taxon>
        <taxon>Pseudanabaena</taxon>
    </lineage>
</organism>
<keyword evidence="7" id="KW-0540">Nuclease</keyword>
<keyword evidence="3" id="KW-0238">DNA-binding</keyword>
<comment type="caution">
    <text evidence="7">The sequence shown here is derived from an EMBL/GenBank/DDBJ whole genome shotgun (WGS) entry which is preliminary data.</text>
</comment>
<evidence type="ECO:0000256" key="3">
    <source>
        <dbReference type="ARBA" id="ARBA00023125"/>
    </source>
</evidence>
<dbReference type="RefSeq" id="WP_009629381.1">
    <property type="nucleotide sequence ID" value="NZ_VBTY01000293.1"/>
</dbReference>
<keyword evidence="2" id="KW-0680">Restriction system</keyword>
<evidence type="ECO:0000256" key="5">
    <source>
        <dbReference type="SAM" id="Coils"/>
    </source>
</evidence>
<evidence type="ECO:0000259" key="6">
    <source>
        <dbReference type="Pfam" id="PF01420"/>
    </source>
</evidence>
<dbReference type="EC" id="3.1.21.-" evidence="7"/>
<dbReference type="InterPro" id="IPR000055">
    <property type="entry name" value="Restrct_endonuc_typeI_TRD"/>
</dbReference>
<feature type="domain" description="Type I restriction modification DNA specificity" evidence="6">
    <location>
        <begin position="369"/>
        <end position="544"/>
    </location>
</feature>
<evidence type="ECO:0000313" key="8">
    <source>
        <dbReference type="Proteomes" id="UP001152872"/>
    </source>
</evidence>
<proteinExistence type="inferred from homology"/>
<dbReference type="PANTHER" id="PTHR43140">
    <property type="entry name" value="TYPE-1 RESTRICTION ENZYME ECOKI SPECIFICITY PROTEIN"/>
    <property type="match status" value="1"/>
</dbReference>
<evidence type="ECO:0000256" key="2">
    <source>
        <dbReference type="ARBA" id="ARBA00022747"/>
    </source>
</evidence>
<dbReference type="Pfam" id="PF01420">
    <property type="entry name" value="Methylase_S"/>
    <property type="match status" value="2"/>
</dbReference>
<dbReference type="GO" id="GO:0003677">
    <property type="term" value="F:DNA binding"/>
    <property type="evidence" value="ECO:0007669"/>
    <property type="project" value="UniProtKB-KW"/>
</dbReference>
<dbReference type="GO" id="GO:0016787">
    <property type="term" value="F:hydrolase activity"/>
    <property type="evidence" value="ECO:0007669"/>
    <property type="project" value="UniProtKB-KW"/>
</dbReference>
<keyword evidence="8" id="KW-1185">Reference proteome</keyword>
<evidence type="ECO:0000256" key="1">
    <source>
        <dbReference type="ARBA" id="ARBA00010923"/>
    </source>
</evidence>
<feature type="coiled-coil region" evidence="5">
    <location>
        <begin position="528"/>
        <end position="555"/>
    </location>
</feature>